<evidence type="ECO:0000313" key="7">
    <source>
        <dbReference type="EMBL" id="KAL1510208.1"/>
    </source>
</evidence>
<dbReference type="InterPro" id="IPR050216">
    <property type="entry name" value="LRR_domain-containing"/>
</dbReference>
<dbReference type="InterPro" id="IPR001611">
    <property type="entry name" value="Leu-rich_rpt"/>
</dbReference>
<feature type="region of interest" description="Disordered" evidence="4">
    <location>
        <begin position="23"/>
        <end position="75"/>
    </location>
</feature>
<evidence type="ECO:0000256" key="2">
    <source>
        <dbReference type="ARBA" id="ARBA00022737"/>
    </source>
</evidence>
<evidence type="ECO:0000256" key="3">
    <source>
        <dbReference type="PROSITE-ProRule" id="PRU10141"/>
    </source>
</evidence>
<evidence type="ECO:0000256" key="1">
    <source>
        <dbReference type="ARBA" id="ARBA00022614"/>
    </source>
</evidence>
<reference evidence="7 8" key="1">
    <citation type="journal article" date="2024" name="Science">
        <title>Giant polyketide synthase enzymes in the biosynthesis of giant marine polyether toxins.</title>
        <authorList>
            <person name="Fallon T.R."/>
            <person name="Shende V.V."/>
            <person name="Wierzbicki I.H."/>
            <person name="Pendleton A.L."/>
            <person name="Watervoot N.F."/>
            <person name="Auber R.P."/>
            <person name="Gonzalez D.J."/>
            <person name="Wisecaver J.H."/>
            <person name="Moore B.S."/>
        </authorList>
    </citation>
    <scope>NUCLEOTIDE SEQUENCE [LARGE SCALE GENOMIC DNA]</scope>
    <source>
        <strain evidence="7 8">12B1</strain>
    </source>
</reference>
<proteinExistence type="predicted"/>
<dbReference type="PANTHER" id="PTHR48051">
    <property type="match status" value="1"/>
</dbReference>
<feature type="compositionally biased region" description="Acidic residues" evidence="4">
    <location>
        <begin position="585"/>
        <end position="594"/>
    </location>
</feature>
<name>A0AB34IXZ5_PRYPA</name>
<dbReference type="PROSITE" id="PS50011">
    <property type="entry name" value="PROTEIN_KINASE_DOM"/>
    <property type="match status" value="1"/>
</dbReference>
<dbReference type="SMART" id="SM00369">
    <property type="entry name" value="LRR_TYP"/>
    <property type="match status" value="5"/>
</dbReference>
<keyword evidence="1" id="KW-0433">Leucine-rich repeat</keyword>
<feature type="compositionally biased region" description="Low complexity" evidence="4">
    <location>
        <begin position="38"/>
        <end position="53"/>
    </location>
</feature>
<dbReference type="Gene3D" id="3.80.10.10">
    <property type="entry name" value="Ribonuclease Inhibitor"/>
    <property type="match status" value="2"/>
</dbReference>
<keyword evidence="3" id="KW-0067">ATP-binding</keyword>
<dbReference type="InterPro" id="IPR001245">
    <property type="entry name" value="Ser-Thr/Tyr_kinase_cat_dom"/>
</dbReference>
<dbReference type="GO" id="GO:0004672">
    <property type="term" value="F:protein kinase activity"/>
    <property type="evidence" value="ECO:0007669"/>
    <property type="project" value="InterPro"/>
</dbReference>
<keyword evidence="5" id="KW-0732">Signal</keyword>
<sequence>MEKLSLLLAPLFGCGPLAAQGALEPEDAAPNTGEEEIGAPPAAAAEEPAAAAAVDREPPAVPSVDPRGLVDASPGQLDSGAVSRLDALIHGRCDASLVELNLKKAGMAAVPAQIGQLVHLTKLEISLNPLDALPVELGALRQLRTLFCLGNKFKAIPEVLGTLPSLYMLSFKSNQLEHISESALSPSLHWLILTDNRLTSLPASIGKLSNLRKCMLTNNRLASLPNVIVDCTSLELIRLADNKLTSLPPGFLALPKLSWLALAGNPLVDDSSGLPPPRWLDPSELEIGEQLGAGGGGFVHRAVWRQAEPLSVAVKLFRDAASVTDGDPMHEIDVGAALDHPNVIRVLGALPKPHAGLVLELLELQPPQQPGSTPLGWSELGKPPSFDTCTRDTYPEDKRWPLSFVLATLRGIASACAHLHRHAFTHGDLYAHNTMVQTDGVPKLGDFGAAFNYKALGDAAAPLVERIEARAFGCLAEELLERLEATGDEAVVTLHQLKDSCLMDEVLQRPSFVQICERLELQEGIPPSSVQEGVPPSSAQEGIPPSAAQEGIPPSSLQEGIPPSAAQEVKEGVLKSSASPHIIDDESDEEVEMC</sequence>
<dbReference type="SUPFAM" id="SSF56112">
    <property type="entry name" value="Protein kinase-like (PK-like)"/>
    <property type="match status" value="1"/>
</dbReference>
<dbReference type="InterPro" id="IPR011009">
    <property type="entry name" value="Kinase-like_dom_sf"/>
</dbReference>
<keyword evidence="8" id="KW-1185">Reference proteome</keyword>
<organism evidence="7 8">
    <name type="scientific">Prymnesium parvum</name>
    <name type="common">Toxic golden alga</name>
    <dbReference type="NCBI Taxonomy" id="97485"/>
    <lineage>
        <taxon>Eukaryota</taxon>
        <taxon>Haptista</taxon>
        <taxon>Haptophyta</taxon>
        <taxon>Prymnesiophyceae</taxon>
        <taxon>Prymnesiales</taxon>
        <taxon>Prymnesiaceae</taxon>
        <taxon>Prymnesium</taxon>
    </lineage>
</organism>
<feature type="signal peptide" evidence="5">
    <location>
        <begin position="1"/>
        <end position="21"/>
    </location>
</feature>
<evidence type="ECO:0000256" key="5">
    <source>
        <dbReference type="SAM" id="SignalP"/>
    </source>
</evidence>
<dbReference type="PANTHER" id="PTHR48051:SF1">
    <property type="entry name" value="RAS SUPPRESSOR PROTEIN 1"/>
    <property type="match status" value="1"/>
</dbReference>
<dbReference type="PROSITE" id="PS00107">
    <property type="entry name" value="PROTEIN_KINASE_ATP"/>
    <property type="match status" value="1"/>
</dbReference>
<evidence type="ECO:0000259" key="6">
    <source>
        <dbReference type="PROSITE" id="PS50011"/>
    </source>
</evidence>
<dbReference type="GO" id="GO:0005524">
    <property type="term" value="F:ATP binding"/>
    <property type="evidence" value="ECO:0007669"/>
    <property type="project" value="UniProtKB-UniRule"/>
</dbReference>
<dbReference type="Pfam" id="PF07714">
    <property type="entry name" value="PK_Tyr_Ser-Thr"/>
    <property type="match status" value="1"/>
</dbReference>
<dbReference type="Gene3D" id="3.30.200.20">
    <property type="entry name" value="Phosphorylase Kinase, domain 1"/>
    <property type="match status" value="1"/>
</dbReference>
<protein>
    <recommendedName>
        <fullName evidence="6">Protein kinase domain-containing protein</fullName>
    </recommendedName>
</protein>
<dbReference type="Proteomes" id="UP001515480">
    <property type="component" value="Unassembled WGS sequence"/>
</dbReference>
<dbReference type="Pfam" id="PF13855">
    <property type="entry name" value="LRR_8"/>
    <property type="match status" value="1"/>
</dbReference>
<feature type="domain" description="Protein kinase" evidence="6">
    <location>
        <begin position="285"/>
        <end position="594"/>
    </location>
</feature>
<evidence type="ECO:0000313" key="8">
    <source>
        <dbReference type="Proteomes" id="UP001515480"/>
    </source>
</evidence>
<dbReference type="InterPro" id="IPR017441">
    <property type="entry name" value="Protein_kinase_ATP_BS"/>
</dbReference>
<dbReference type="SUPFAM" id="SSF52058">
    <property type="entry name" value="L domain-like"/>
    <property type="match status" value="1"/>
</dbReference>
<dbReference type="GO" id="GO:0005737">
    <property type="term" value="C:cytoplasm"/>
    <property type="evidence" value="ECO:0007669"/>
    <property type="project" value="TreeGrafter"/>
</dbReference>
<keyword evidence="2" id="KW-0677">Repeat</keyword>
<dbReference type="AlphaFoldDB" id="A0AB34IXZ5"/>
<dbReference type="InterPro" id="IPR003591">
    <property type="entry name" value="Leu-rich_rpt_typical-subtyp"/>
</dbReference>
<accession>A0AB34IXZ5</accession>
<dbReference type="Gene3D" id="1.10.510.10">
    <property type="entry name" value="Transferase(Phosphotransferase) domain 1"/>
    <property type="match status" value="1"/>
</dbReference>
<dbReference type="InterPro" id="IPR000719">
    <property type="entry name" value="Prot_kinase_dom"/>
</dbReference>
<keyword evidence="3" id="KW-0547">Nucleotide-binding</keyword>
<evidence type="ECO:0000256" key="4">
    <source>
        <dbReference type="SAM" id="MobiDB-lite"/>
    </source>
</evidence>
<feature type="binding site" evidence="3">
    <location>
        <position position="315"/>
    </location>
    <ligand>
        <name>ATP</name>
        <dbReference type="ChEBI" id="CHEBI:30616"/>
    </ligand>
</feature>
<comment type="caution">
    <text evidence="7">The sequence shown here is derived from an EMBL/GenBank/DDBJ whole genome shotgun (WGS) entry which is preliminary data.</text>
</comment>
<gene>
    <name evidence="7" type="ORF">AB1Y20_006537</name>
</gene>
<dbReference type="EMBL" id="JBGBPQ010000015">
    <property type="protein sequence ID" value="KAL1510208.1"/>
    <property type="molecule type" value="Genomic_DNA"/>
</dbReference>
<feature type="region of interest" description="Disordered" evidence="4">
    <location>
        <begin position="526"/>
        <end position="594"/>
    </location>
</feature>
<feature type="chain" id="PRO_5044326629" description="Protein kinase domain-containing protein" evidence="5">
    <location>
        <begin position="22"/>
        <end position="594"/>
    </location>
</feature>
<dbReference type="InterPro" id="IPR032675">
    <property type="entry name" value="LRR_dom_sf"/>
</dbReference>